<keyword evidence="3" id="KW-1185">Reference proteome</keyword>
<dbReference type="PRINTS" id="PR00109">
    <property type="entry name" value="TYRKINASE"/>
</dbReference>
<protein>
    <submittedName>
        <fullName evidence="2">Kinase-like protein</fullName>
    </submittedName>
</protein>
<dbReference type="PROSITE" id="PS00109">
    <property type="entry name" value="PROTEIN_KINASE_TYR"/>
    <property type="match status" value="1"/>
</dbReference>
<dbReference type="SUPFAM" id="SSF56112">
    <property type="entry name" value="Protein kinase-like (PK-like)"/>
    <property type="match status" value="1"/>
</dbReference>
<dbReference type="PIRSF" id="PIRSF000654">
    <property type="entry name" value="Integrin-linked_kinase"/>
    <property type="match status" value="1"/>
</dbReference>
<evidence type="ECO:0000313" key="3">
    <source>
        <dbReference type="Proteomes" id="UP000807469"/>
    </source>
</evidence>
<dbReference type="Proteomes" id="UP000807469">
    <property type="component" value="Unassembled WGS sequence"/>
</dbReference>
<dbReference type="InterPro" id="IPR001245">
    <property type="entry name" value="Ser-Thr/Tyr_kinase_cat_dom"/>
</dbReference>
<dbReference type="InterPro" id="IPR011009">
    <property type="entry name" value="Kinase-like_dom_sf"/>
</dbReference>
<dbReference type="Gene3D" id="1.10.510.10">
    <property type="entry name" value="Transferase(Phosphotransferase) domain 1"/>
    <property type="match status" value="1"/>
</dbReference>
<dbReference type="GO" id="GO:0004674">
    <property type="term" value="F:protein serine/threonine kinase activity"/>
    <property type="evidence" value="ECO:0007669"/>
    <property type="project" value="TreeGrafter"/>
</dbReference>
<dbReference type="InterPro" id="IPR008266">
    <property type="entry name" value="Tyr_kinase_AS"/>
</dbReference>
<dbReference type="OrthoDB" id="346907at2759"/>
<feature type="domain" description="Protein kinase" evidence="1">
    <location>
        <begin position="1"/>
        <end position="260"/>
    </location>
</feature>
<evidence type="ECO:0000313" key="2">
    <source>
        <dbReference type="EMBL" id="KAF9476150.1"/>
    </source>
</evidence>
<dbReference type="PROSITE" id="PS50011">
    <property type="entry name" value="PROTEIN_KINASE_DOM"/>
    <property type="match status" value="1"/>
</dbReference>
<evidence type="ECO:0000259" key="1">
    <source>
        <dbReference type="PROSITE" id="PS50011"/>
    </source>
</evidence>
<keyword evidence="2" id="KW-0808">Transferase</keyword>
<keyword evidence="2" id="KW-0418">Kinase</keyword>
<dbReference type="InterPro" id="IPR000719">
    <property type="entry name" value="Prot_kinase_dom"/>
</dbReference>
<dbReference type="EMBL" id="MU155305">
    <property type="protein sequence ID" value="KAF9476150.1"/>
    <property type="molecule type" value="Genomic_DNA"/>
</dbReference>
<proteinExistence type="predicted"/>
<organism evidence="2 3">
    <name type="scientific">Pholiota conissans</name>
    <dbReference type="NCBI Taxonomy" id="109636"/>
    <lineage>
        <taxon>Eukaryota</taxon>
        <taxon>Fungi</taxon>
        <taxon>Dikarya</taxon>
        <taxon>Basidiomycota</taxon>
        <taxon>Agaricomycotina</taxon>
        <taxon>Agaricomycetes</taxon>
        <taxon>Agaricomycetidae</taxon>
        <taxon>Agaricales</taxon>
        <taxon>Agaricineae</taxon>
        <taxon>Strophariaceae</taxon>
        <taxon>Pholiota</taxon>
    </lineage>
</organism>
<dbReference type="PANTHER" id="PTHR44329">
    <property type="entry name" value="SERINE/THREONINE-PROTEIN KINASE TNNI3K-RELATED"/>
    <property type="match status" value="1"/>
</dbReference>
<reference evidence="2" key="1">
    <citation type="submission" date="2020-11" db="EMBL/GenBank/DDBJ databases">
        <authorList>
            <consortium name="DOE Joint Genome Institute"/>
            <person name="Ahrendt S."/>
            <person name="Riley R."/>
            <person name="Andreopoulos W."/>
            <person name="Labutti K."/>
            <person name="Pangilinan J."/>
            <person name="Ruiz-Duenas F.J."/>
            <person name="Barrasa J.M."/>
            <person name="Sanchez-Garcia M."/>
            <person name="Camarero S."/>
            <person name="Miyauchi S."/>
            <person name="Serrano A."/>
            <person name="Linde D."/>
            <person name="Babiker R."/>
            <person name="Drula E."/>
            <person name="Ayuso-Fernandez I."/>
            <person name="Pacheco R."/>
            <person name="Padilla G."/>
            <person name="Ferreira P."/>
            <person name="Barriuso J."/>
            <person name="Kellner H."/>
            <person name="Castanera R."/>
            <person name="Alfaro M."/>
            <person name="Ramirez L."/>
            <person name="Pisabarro A.G."/>
            <person name="Kuo A."/>
            <person name="Tritt A."/>
            <person name="Lipzen A."/>
            <person name="He G."/>
            <person name="Yan M."/>
            <person name="Ng V."/>
            <person name="Cullen D."/>
            <person name="Martin F."/>
            <person name="Rosso M.-N."/>
            <person name="Henrissat B."/>
            <person name="Hibbett D."/>
            <person name="Martinez A.T."/>
            <person name="Grigoriev I.V."/>
        </authorList>
    </citation>
    <scope>NUCLEOTIDE SEQUENCE</scope>
    <source>
        <strain evidence="2">CIRM-BRFM 674</strain>
    </source>
</reference>
<comment type="caution">
    <text evidence="2">The sequence shown here is derived from an EMBL/GenBank/DDBJ whole genome shotgun (WGS) entry which is preliminary data.</text>
</comment>
<name>A0A9P5YY67_9AGAR</name>
<sequence>MGTWMTGTAQKKVAIKELRVHTYHQRTSKLEKRLRREMRIWGNLDHVNIVSLHGVTFSFGKCPAMVCEWMNQGTLADYIEEEHVNLDYRGRLNICLAITRGLSYLHSQKVIHGDLSPANVLMDGDVAHLSDFGLSNVIAELQGPSFFTSKVSCAARWIAPELQSSQDSAPKLAMPGDIYSFASVAFYIMTGIFPFAHLRHEYQIIAEILRNIQAGLNPSPSRPASSFLTDECWDILMMCWALDPAKRPDICDVERRFNQL</sequence>
<accession>A0A9P5YY67</accession>
<dbReference type="Pfam" id="PF07714">
    <property type="entry name" value="PK_Tyr_Ser-Thr"/>
    <property type="match status" value="1"/>
</dbReference>
<gene>
    <name evidence="2" type="ORF">BDN70DRAFT_189356</name>
</gene>
<dbReference type="AlphaFoldDB" id="A0A9P5YY67"/>
<dbReference type="GO" id="GO:0005524">
    <property type="term" value="F:ATP binding"/>
    <property type="evidence" value="ECO:0007669"/>
    <property type="project" value="InterPro"/>
</dbReference>
<dbReference type="InterPro" id="IPR051681">
    <property type="entry name" value="Ser/Thr_Kinases-Pseudokinases"/>
</dbReference>